<evidence type="ECO:0000256" key="4">
    <source>
        <dbReference type="ARBA" id="ARBA00022692"/>
    </source>
</evidence>
<dbReference type="PANTHER" id="PTHR30329:SF21">
    <property type="entry name" value="LIPOPROTEIN YIAD-RELATED"/>
    <property type="match status" value="1"/>
</dbReference>
<dbReference type="Proteomes" id="UP000663935">
    <property type="component" value="Chromosome"/>
</dbReference>
<keyword evidence="11" id="KW-0732">Signal</keyword>
<proteinExistence type="predicted"/>
<evidence type="ECO:0000313" key="14">
    <source>
        <dbReference type="Proteomes" id="UP000663935"/>
    </source>
</evidence>
<evidence type="ECO:0000256" key="10">
    <source>
        <dbReference type="SAM" id="Coils"/>
    </source>
</evidence>
<protein>
    <submittedName>
        <fullName evidence="13">OmpA family protein</fullName>
    </submittedName>
</protein>
<accession>A0ABX7T253</accession>
<dbReference type="InterPro" id="IPR036737">
    <property type="entry name" value="OmpA-like_sf"/>
</dbReference>
<evidence type="ECO:0000256" key="9">
    <source>
        <dbReference type="PROSITE-ProRule" id="PRU00473"/>
    </source>
</evidence>
<evidence type="ECO:0000256" key="3">
    <source>
        <dbReference type="ARBA" id="ARBA00022452"/>
    </source>
</evidence>
<dbReference type="InterPro" id="IPR050330">
    <property type="entry name" value="Bact_OuterMem_StrucFunc"/>
</dbReference>
<keyword evidence="3" id="KW-1134">Transmembrane beta strand</keyword>
<evidence type="ECO:0000256" key="2">
    <source>
        <dbReference type="ARBA" id="ARBA00022448"/>
    </source>
</evidence>
<dbReference type="PANTHER" id="PTHR30329">
    <property type="entry name" value="STATOR ELEMENT OF FLAGELLAR MOTOR COMPLEX"/>
    <property type="match status" value="1"/>
</dbReference>
<keyword evidence="14" id="KW-1185">Reference proteome</keyword>
<keyword evidence="7 9" id="KW-0472">Membrane</keyword>
<evidence type="ECO:0000259" key="12">
    <source>
        <dbReference type="PROSITE" id="PS51123"/>
    </source>
</evidence>
<keyword evidence="6" id="KW-0626">Porin</keyword>
<name>A0ABX7T253_9FLAO</name>
<keyword evidence="5" id="KW-0406">Ion transport</keyword>
<evidence type="ECO:0000256" key="8">
    <source>
        <dbReference type="ARBA" id="ARBA00023237"/>
    </source>
</evidence>
<dbReference type="PROSITE" id="PS51123">
    <property type="entry name" value="OMPA_2"/>
    <property type="match status" value="1"/>
</dbReference>
<dbReference type="SUPFAM" id="SSF56925">
    <property type="entry name" value="OMPA-like"/>
    <property type="match status" value="1"/>
</dbReference>
<comment type="subcellular location">
    <subcellularLocation>
        <location evidence="1">Cell outer membrane</location>
        <topology evidence="1">Multi-pass membrane protein</topology>
    </subcellularLocation>
</comment>
<dbReference type="InterPro" id="IPR006664">
    <property type="entry name" value="OMP_bac"/>
</dbReference>
<keyword evidence="4" id="KW-0812">Transmembrane</keyword>
<dbReference type="SUPFAM" id="SSF103088">
    <property type="entry name" value="OmpA-like"/>
    <property type="match status" value="1"/>
</dbReference>
<feature type="coiled-coil region" evidence="10">
    <location>
        <begin position="220"/>
        <end position="254"/>
    </location>
</feature>
<dbReference type="CDD" id="cd07185">
    <property type="entry name" value="OmpA_C-like"/>
    <property type="match status" value="1"/>
</dbReference>
<evidence type="ECO:0000256" key="6">
    <source>
        <dbReference type="ARBA" id="ARBA00023114"/>
    </source>
</evidence>
<evidence type="ECO:0000313" key="13">
    <source>
        <dbReference type="EMBL" id="QTD39301.1"/>
    </source>
</evidence>
<dbReference type="EMBL" id="CP071795">
    <property type="protein sequence ID" value="QTD39301.1"/>
    <property type="molecule type" value="Genomic_DNA"/>
</dbReference>
<evidence type="ECO:0000256" key="11">
    <source>
        <dbReference type="SAM" id="SignalP"/>
    </source>
</evidence>
<keyword evidence="10" id="KW-0175">Coiled coil</keyword>
<gene>
    <name evidence="13" type="ORF">JL193_06335</name>
</gene>
<organism evidence="13 14">
    <name type="scientific">Polaribacter batillariae</name>
    <dbReference type="NCBI Taxonomy" id="2808900"/>
    <lineage>
        <taxon>Bacteria</taxon>
        <taxon>Pseudomonadati</taxon>
        <taxon>Bacteroidota</taxon>
        <taxon>Flavobacteriia</taxon>
        <taxon>Flavobacteriales</taxon>
        <taxon>Flavobacteriaceae</taxon>
    </lineage>
</organism>
<dbReference type="PRINTS" id="PR01021">
    <property type="entry name" value="OMPADOMAIN"/>
</dbReference>
<evidence type="ECO:0000256" key="7">
    <source>
        <dbReference type="ARBA" id="ARBA00023136"/>
    </source>
</evidence>
<feature type="domain" description="OmpA-like" evidence="12">
    <location>
        <begin position="282"/>
        <end position="392"/>
    </location>
</feature>
<sequence length="392" mass="44285">MYKTMKKLLLGALLLGSIFQANAQDFNKWSIDVGAGVHTPVFPLASGYNPEIKHPDFWQTNLGVRYMFNEKFGLRLDLGYNKFTEGKNSKPFESNYYRATLEGVVNAGNILNFKSWTNRFNLLFHGGAGLSRLYPKSPVEVSRDQVINVMAGITPQVKLTDRVSLFLDVSAIGHFYQQRTFDGTTTVKRRGLTGGIFNYSAGLNIALGSHEKHADWYSEDVMETNELEEIQKRLQQAEDKIAELKKKNTDFDKNKLMSELDRRYNKATNNNTTNTVANTDFIKELFNNGYVNVYFDVDKTTIQKGSHNAINYLKLYMKENTSVKAELVGYADETGANGYNQTLSTNRAKKVYDILVASGIDANRLSYKGEGEDTSVAKDARQLARRVTLFIK</sequence>
<dbReference type="InterPro" id="IPR011250">
    <property type="entry name" value="OMP/PagP_B-barrel"/>
</dbReference>
<keyword evidence="2" id="KW-0813">Transport</keyword>
<dbReference type="Gene3D" id="2.40.160.20">
    <property type="match status" value="1"/>
</dbReference>
<dbReference type="InterPro" id="IPR006665">
    <property type="entry name" value="OmpA-like"/>
</dbReference>
<dbReference type="Gene3D" id="3.30.1330.60">
    <property type="entry name" value="OmpA-like domain"/>
    <property type="match status" value="1"/>
</dbReference>
<feature type="chain" id="PRO_5046916830" evidence="11">
    <location>
        <begin position="24"/>
        <end position="392"/>
    </location>
</feature>
<reference evidence="13 14" key="1">
    <citation type="submission" date="2021-03" db="EMBL/GenBank/DDBJ databases">
        <title>Complete genome of Polaribacter_sp.G4M1.</title>
        <authorList>
            <person name="Jeong S.W."/>
            <person name="Bae J.W."/>
        </authorList>
    </citation>
    <scope>NUCLEOTIDE SEQUENCE [LARGE SCALE GENOMIC DNA]</scope>
    <source>
        <strain evidence="13 14">G4M1</strain>
    </source>
</reference>
<evidence type="ECO:0000256" key="5">
    <source>
        <dbReference type="ARBA" id="ARBA00023065"/>
    </source>
</evidence>
<dbReference type="Pfam" id="PF00691">
    <property type="entry name" value="OmpA"/>
    <property type="match status" value="1"/>
</dbReference>
<evidence type="ECO:0000256" key="1">
    <source>
        <dbReference type="ARBA" id="ARBA00004571"/>
    </source>
</evidence>
<keyword evidence="8" id="KW-0998">Cell outer membrane</keyword>
<feature type="signal peptide" evidence="11">
    <location>
        <begin position="1"/>
        <end position="23"/>
    </location>
</feature>